<feature type="chain" id="PRO_5002778661" description="Lysozyme inhibitor LprI-like N-terminal domain-containing protein" evidence="1">
    <location>
        <begin position="19"/>
        <end position="135"/>
    </location>
</feature>
<dbReference type="eggNOG" id="COG3755">
    <property type="taxonomic scope" value="Bacteria"/>
</dbReference>
<proteinExistence type="predicted"/>
<dbReference type="STRING" id="395963.Bind_1768"/>
<evidence type="ECO:0000256" key="1">
    <source>
        <dbReference type="SAM" id="SignalP"/>
    </source>
</evidence>
<reference evidence="4" key="1">
    <citation type="submission" date="2008-03" db="EMBL/GenBank/DDBJ databases">
        <title>Complete sequence of chromosome of Beijerinckia indica subsp. indica ATCC 9039.</title>
        <authorList>
            <consortium name="US DOE Joint Genome Institute"/>
            <person name="Copeland A."/>
            <person name="Lucas S."/>
            <person name="Lapidus A."/>
            <person name="Glavina del Rio T."/>
            <person name="Dalin E."/>
            <person name="Tice H."/>
            <person name="Bruce D."/>
            <person name="Goodwin L."/>
            <person name="Pitluck S."/>
            <person name="LaButti K."/>
            <person name="Schmutz J."/>
            <person name="Larimer F."/>
            <person name="Land M."/>
            <person name="Hauser L."/>
            <person name="Kyrpides N."/>
            <person name="Mikhailova N."/>
            <person name="Dunfield P.F."/>
            <person name="Dedysh S.N."/>
            <person name="Liesack W."/>
            <person name="Saw J.H."/>
            <person name="Alam M."/>
            <person name="Chen Y."/>
            <person name="Murrell J.C."/>
            <person name="Richardson P."/>
        </authorList>
    </citation>
    <scope>NUCLEOTIDE SEQUENCE [LARGE SCALE GENOMIC DNA]</scope>
    <source>
        <strain evidence="4">ATCC 9039 / DSM 1715 / NCIMB 8712</strain>
    </source>
</reference>
<accession>B2ICX5</accession>
<name>B2ICX5_BEII9</name>
<keyword evidence="4" id="KW-1185">Reference proteome</keyword>
<dbReference type="KEGG" id="bid:Bind_1768"/>
<evidence type="ECO:0000259" key="2">
    <source>
        <dbReference type="Pfam" id="PF07007"/>
    </source>
</evidence>
<dbReference type="HOGENOM" id="CLU_128596_4_2_5"/>
<evidence type="ECO:0000313" key="4">
    <source>
        <dbReference type="Proteomes" id="UP000001695"/>
    </source>
</evidence>
<organism evidence="3 4">
    <name type="scientific">Beijerinckia indica subsp. indica (strain ATCC 9039 / DSM 1715 / NCIMB 8712)</name>
    <dbReference type="NCBI Taxonomy" id="395963"/>
    <lineage>
        <taxon>Bacteria</taxon>
        <taxon>Pseudomonadati</taxon>
        <taxon>Pseudomonadota</taxon>
        <taxon>Alphaproteobacteria</taxon>
        <taxon>Hyphomicrobiales</taxon>
        <taxon>Beijerinckiaceae</taxon>
        <taxon>Beijerinckia</taxon>
    </lineage>
</organism>
<dbReference type="PANTHER" id="PTHR39176:SF1">
    <property type="entry name" value="PERIPLASMIC PROTEIN"/>
    <property type="match status" value="1"/>
</dbReference>
<dbReference type="EMBL" id="CP001016">
    <property type="protein sequence ID" value="ACB95396.1"/>
    <property type="molecule type" value="Genomic_DNA"/>
</dbReference>
<feature type="signal peptide" evidence="1">
    <location>
        <begin position="1"/>
        <end position="18"/>
    </location>
</feature>
<dbReference type="PANTHER" id="PTHR39176">
    <property type="entry name" value="PERIPLASMIC PROTEIN-RELATED"/>
    <property type="match status" value="1"/>
</dbReference>
<evidence type="ECO:0000313" key="3">
    <source>
        <dbReference type="EMBL" id="ACB95396.1"/>
    </source>
</evidence>
<keyword evidence="1" id="KW-0732">Signal</keyword>
<sequence length="135" mass="14890">MKATILSGLMVLAMPALAFSKDKCADAMDQATMNECANVAFKKSDSQLNELYKKIETRLSDNTDTKKLLAQAQRAWIKFRDAECDFQRSASAGGSVMPMIISMCMDGMTQSRIKDLQNYLNCKEGDMSCPVPSAN</sequence>
<feature type="domain" description="Lysozyme inhibitor LprI-like N-terminal" evidence="2">
    <location>
        <begin position="24"/>
        <end position="116"/>
    </location>
</feature>
<dbReference type="RefSeq" id="WP_012384753.1">
    <property type="nucleotide sequence ID" value="NC_010581.1"/>
</dbReference>
<protein>
    <recommendedName>
        <fullName evidence="2">Lysozyme inhibitor LprI-like N-terminal domain-containing protein</fullName>
    </recommendedName>
</protein>
<dbReference type="AlphaFoldDB" id="B2ICX5"/>
<dbReference type="OrthoDB" id="7340239at2"/>
<dbReference type="InterPro" id="IPR009739">
    <property type="entry name" value="LprI-like_N"/>
</dbReference>
<dbReference type="Gene3D" id="1.20.1270.180">
    <property type="match status" value="1"/>
</dbReference>
<dbReference type="Proteomes" id="UP000001695">
    <property type="component" value="Chromosome"/>
</dbReference>
<gene>
    <name evidence="3" type="ordered locus">Bind_1768</name>
</gene>
<dbReference type="Pfam" id="PF07007">
    <property type="entry name" value="LprI"/>
    <property type="match status" value="1"/>
</dbReference>
<reference evidence="3 4" key="2">
    <citation type="journal article" date="2010" name="J. Bacteriol.">
        <title>Complete genome sequence of Beijerinckia indica subsp. indica.</title>
        <authorList>
            <person name="Tamas I."/>
            <person name="Dedysh S.N."/>
            <person name="Liesack W."/>
            <person name="Stott M.B."/>
            <person name="Alam M."/>
            <person name="Murrell J.C."/>
            <person name="Dunfield P.F."/>
        </authorList>
    </citation>
    <scope>NUCLEOTIDE SEQUENCE [LARGE SCALE GENOMIC DNA]</scope>
    <source>
        <strain evidence="4">ATCC 9039 / DSM 1715 / NCIMB 8712</strain>
    </source>
</reference>